<reference evidence="4" key="1">
    <citation type="submission" date="2018-05" db="EMBL/GenBank/DDBJ databases">
        <authorList>
            <person name="Lanie J.A."/>
            <person name="Ng W.-L."/>
            <person name="Kazmierczak K.M."/>
            <person name="Andrzejewski T.M."/>
            <person name="Davidsen T.M."/>
            <person name="Wayne K.J."/>
            <person name="Tettelin H."/>
            <person name="Glass J.I."/>
            <person name="Rusch D."/>
            <person name="Podicherti R."/>
            <person name="Tsui H.-C.T."/>
            <person name="Winkler M.E."/>
        </authorList>
    </citation>
    <scope>NUCLEOTIDE SEQUENCE</scope>
</reference>
<organism evidence="4">
    <name type="scientific">marine metagenome</name>
    <dbReference type="NCBI Taxonomy" id="408172"/>
    <lineage>
        <taxon>unclassified sequences</taxon>
        <taxon>metagenomes</taxon>
        <taxon>ecological metagenomes</taxon>
    </lineage>
</organism>
<feature type="domain" description="Alpha/beta hydrolase fold-3" evidence="3">
    <location>
        <begin position="104"/>
        <end position="310"/>
    </location>
</feature>
<comment type="similarity">
    <text evidence="1">Belongs to the 'GDXG' lipolytic enzyme family.</text>
</comment>
<evidence type="ECO:0000313" key="4">
    <source>
        <dbReference type="EMBL" id="SUZ69501.1"/>
    </source>
</evidence>
<dbReference type="PROSITE" id="PS01173">
    <property type="entry name" value="LIPASE_GDXG_HIS"/>
    <property type="match status" value="1"/>
</dbReference>
<dbReference type="PANTHER" id="PTHR48081">
    <property type="entry name" value="AB HYDROLASE SUPERFAMILY PROTEIN C4A8.06C"/>
    <property type="match status" value="1"/>
</dbReference>
<dbReference type="Pfam" id="PF07859">
    <property type="entry name" value="Abhydrolase_3"/>
    <property type="match status" value="1"/>
</dbReference>
<protein>
    <recommendedName>
        <fullName evidence="3">Alpha/beta hydrolase fold-3 domain-containing protein</fullName>
    </recommendedName>
</protein>
<dbReference type="InterPro" id="IPR029058">
    <property type="entry name" value="AB_hydrolase_fold"/>
</dbReference>
<sequence>MIQFLMKLPDWLLILLSRKKQIQKGERMLHAPFQFLLKLSENMVTDWETITPDQFRAGYLEQSRISSGFPSAVEWKDHEVEVKDSTIKVREYYSDSTNNNSPALVYFHGGGWVIGDIETHHELTGLLCSKLEAKVFSVDYRLSPESKFPVPLEDCEKAFEWVVNNSKDLGIDKDRIAAGGDSAGGNLTATLCLKRRNEEKSLPKAQLLFYPVTDLQLNKESMDQCADGFFLTKDAMFWFRKHYLNAVEEMHDPLVSPLLASDLSNLPPAIVSTAGFDPLRDEGDEYANKLISSGVKVFHQENDGFIHGFANMSYIPKVPEALNEICTNLKEMMK</sequence>
<evidence type="ECO:0000259" key="3">
    <source>
        <dbReference type="Pfam" id="PF07859"/>
    </source>
</evidence>
<proteinExistence type="inferred from homology"/>
<dbReference type="EMBL" id="UINC01001063">
    <property type="protein sequence ID" value="SUZ69501.1"/>
    <property type="molecule type" value="Genomic_DNA"/>
</dbReference>
<evidence type="ECO:0000256" key="2">
    <source>
        <dbReference type="ARBA" id="ARBA00022801"/>
    </source>
</evidence>
<dbReference type="PANTHER" id="PTHR48081:SF8">
    <property type="entry name" value="ALPHA_BETA HYDROLASE FOLD-3 DOMAIN-CONTAINING PROTEIN-RELATED"/>
    <property type="match status" value="1"/>
</dbReference>
<dbReference type="SUPFAM" id="SSF53474">
    <property type="entry name" value="alpha/beta-Hydrolases"/>
    <property type="match status" value="1"/>
</dbReference>
<dbReference type="AlphaFoldDB" id="A0A381PR20"/>
<dbReference type="InterPro" id="IPR013094">
    <property type="entry name" value="AB_hydrolase_3"/>
</dbReference>
<dbReference type="InterPro" id="IPR002168">
    <property type="entry name" value="Lipase_GDXG_HIS_AS"/>
</dbReference>
<dbReference type="Gene3D" id="3.40.50.1820">
    <property type="entry name" value="alpha/beta hydrolase"/>
    <property type="match status" value="1"/>
</dbReference>
<keyword evidence="2" id="KW-0378">Hydrolase</keyword>
<gene>
    <name evidence="4" type="ORF">METZ01_LOCUS22355</name>
</gene>
<accession>A0A381PR20</accession>
<name>A0A381PR20_9ZZZZ</name>
<dbReference type="GO" id="GO:0016787">
    <property type="term" value="F:hydrolase activity"/>
    <property type="evidence" value="ECO:0007669"/>
    <property type="project" value="UniProtKB-KW"/>
</dbReference>
<evidence type="ECO:0000256" key="1">
    <source>
        <dbReference type="ARBA" id="ARBA00010515"/>
    </source>
</evidence>
<dbReference type="InterPro" id="IPR050300">
    <property type="entry name" value="GDXG_lipolytic_enzyme"/>
</dbReference>